<feature type="region of interest" description="Disordered" evidence="1">
    <location>
        <begin position="35"/>
        <end position="70"/>
    </location>
</feature>
<dbReference type="EMBL" id="FN653015">
    <property type="protein sequence ID" value="CBY20988.1"/>
    <property type="molecule type" value="Genomic_DNA"/>
</dbReference>
<sequence>MEKSNSESKSEEVTNEEEKVDDLLNTFNKQLKIEKTADQKVNNRFKPYKSKKRKRKSLSQKDDPVVLEKPPSPIFKNCSVESRSTEFSTEDLPPAYEEEVNVNELCAYLENAELIPRKMSSMAQSIYG</sequence>
<proteinExistence type="predicted"/>
<evidence type="ECO:0000313" key="3">
    <source>
        <dbReference type="Proteomes" id="UP000001307"/>
    </source>
</evidence>
<feature type="region of interest" description="Disordered" evidence="1">
    <location>
        <begin position="1"/>
        <end position="21"/>
    </location>
</feature>
<evidence type="ECO:0000256" key="1">
    <source>
        <dbReference type="SAM" id="MobiDB-lite"/>
    </source>
</evidence>
<keyword evidence="3" id="KW-1185">Reference proteome</keyword>
<organism evidence="2">
    <name type="scientific">Oikopleura dioica</name>
    <name type="common">Tunicate</name>
    <dbReference type="NCBI Taxonomy" id="34765"/>
    <lineage>
        <taxon>Eukaryota</taxon>
        <taxon>Metazoa</taxon>
        <taxon>Chordata</taxon>
        <taxon>Tunicata</taxon>
        <taxon>Appendicularia</taxon>
        <taxon>Copelata</taxon>
        <taxon>Oikopleuridae</taxon>
        <taxon>Oikopleura</taxon>
    </lineage>
</organism>
<protein>
    <submittedName>
        <fullName evidence="2">Uncharacterized protein</fullName>
    </submittedName>
</protein>
<dbReference type="InParanoid" id="E4WQZ9"/>
<dbReference type="Proteomes" id="UP000001307">
    <property type="component" value="Unassembled WGS sequence"/>
</dbReference>
<feature type="compositionally biased region" description="Basic residues" evidence="1">
    <location>
        <begin position="46"/>
        <end position="58"/>
    </location>
</feature>
<gene>
    <name evidence="2" type="ORF">GSOID_T00000999001</name>
</gene>
<evidence type="ECO:0000313" key="2">
    <source>
        <dbReference type="EMBL" id="CBY20988.1"/>
    </source>
</evidence>
<name>E4WQZ9_OIKDI</name>
<dbReference type="AlphaFoldDB" id="E4WQZ9"/>
<reference evidence="2" key="1">
    <citation type="journal article" date="2010" name="Science">
        <title>Plasticity of animal genome architecture unmasked by rapid evolution of a pelagic tunicate.</title>
        <authorList>
            <person name="Denoeud F."/>
            <person name="Henriet S."/>
            <person name="Mungpakdee S."/>
            <person name="Aury J.M."/>
            <person name="Da Silva C."/>
            <person name="Brinkmann H."/>
            <person name="Mikhaleva J."/>
            <person name="Olsen L.C."/>
            <person name="Jubin C."/>
            <person name="Canestro C."/>
            <person name="Bouquet J.M."/>
            <person name="Danks G."/>
            <person name="Poulain J."/>
            <person name="Campsteijn C."/>
            <person name="Adamski M."/>
            <person name="Cross I."/>
            <person name="Yadetie F."/>
            <person name="Muffato M."/>
            <person name="Louis A."/>
            <person name="Butcher S."/>
            <person name="Tsagkogeorga G."/>
            <person name="Konrad A."/>
            <person name="Singh S."/>
            <person name="Jensen M.F."/>
            <person name="Cong E.H."/>
            <person name="Eikeseth-Otteraa H."/>
            <person name="Noel B."/>
            <person name="Anthouard V."/>
            <person name="Porcel B.M."/>
            <person name="Kachouri-Lafond R."/>
            <person name="Nishino A."/>
            <person name="Ugolini M."/>
            <person name="Chourrout P."/>
            <person name="Nishida H."/>
            <person name="Aasland R."/>
            <person name="Huzurbazar S."/>
            <person name="Westhof E."/>
            <person name="Delsuc F."/>
            <person name="Lehrach H."/>
            <person name="Reinhardt R."/>
            <person name="Weissenbach J."/>
            <person name="Roy S.W."/>
            <person name="Artiguenave F."/>
            <person name="Postlethwait J.H."/>
            <person name="Manak J.R."/>
            <person name="Thompson E.M."/>
            <person name="Jaillon O."/>
            <person name="Du Pasquier L."/>
            <person name="Boudinot P."/>
            <person name="Liberles D.A."/>
            <person name="Volff J.N."/>
            <person name="Philippe H."/>
            <person name="Lenhard B."/>
            <person name="Roest Crollius H."/>
            <person name="Wincker P."/>
            <person name="Chourrout D."/>
        </authorList>
    </citation>
    <scope>NUCLEOTIDE SEQUENCE [LARGE SCALE GENOMIC DNA]</scope>
</reference>
<dbReference type="OrthoDB" id="10427535at2759"/>
<feature type="compositionally biased region" description="Basic and acidic residues" evidence="1">
    <location>
        <begin position="1"/>
        <end position="12"/>
    </location>
</feature>
<accession>E4WQZ9</accession>